<dbReference type="EMBL" id="JARKIF010000032">
    <property type="protein sequence ID" value="KAJ7611839.1"/>
    <property type="molecule type" value="Genomic_DNA"/>
</dbReference>
<reference evidence="1" key="1">
    <citation type="submission" date="2023-03" db="EMBL/GenBank/DDBJ databases">
        <title>Massive genome expansion in bonnet fungi (Mycena s.s.) driven by repeated elements and novel gene families across ecological guilds.</title>
        <authorList>
            <consortium name="Lawrence Berkeley National Laboratory"/>
            <person name="Harder C.B."/>
            <person name="Miyauchi S."/>
            <person name="Viragh M."/>
            <person name="Kuo A."/>
            <person name="Thoen E."/>
            <person name="Andreopoulos B."/>
            <person name="Lu D."/>
            <person name="Skrede I."/>
            <person name="Drula E."/>
            <person name="Henrissat B."/>
            <person name="Morin E."/>
            <person name="Kohler A."/>
            <person name="Barry K."/>
            <person name="LaButti K."/>
            <person name="Morin E."/>
            <person name="Salamov A."/>
            <person name="Lipzen A."/>
            <person name="Mereny Z."/>
            <person name="Hegedus B."/>
            <person name="Baldrian P."/>
            <person name="Stursova M."/>
            <person name="Weitz H."/>
            <person name="Taylor A."/>
            <person name="Grigoriev I.V."/>
            <person name="Nagy L.G."/>
            <person name="Martin F."/>
            <person name="Kauserud H."/>
        </authorList>
    </citation>
    <scope>NUCLEOTIDE SEQUENCE</scope>
    <source>
        <strain evidence="1">9284</strain>
    </source>
</reference>
<proteinExistence type="predicted"/>
<comment type="caution">
    <text evidence="1">The sequence shown here is derived from an EMBL/GenBank/DDBJ whole genome shotgun (WGS) entry which is preliminary data.</text>
</comment>
<protein>
    <submittedName>
        <fullName evidence="1">Uncharacterized protein</fullName>
    </submittedName>
</protein>
<keyword evidence="2" id="KW-1185">Reference proteome</keyword>
<accession>A0AAD7B6A1</accession>
<evidence type="ECO:0000313" key="1">
    <source>
        <dbReference type="EMBL" id="KAJ7611839.1"/>
    </source>
</evidence>
<sequence>MERRIAGAGGDDGCGGGVGWTVVSSRCSWLSLLPRSRSLSAQLRPAHPAFDVHMFLRAHPAFSSSLISCRMLAHTPRVGNLPRGIAACAQEALVDLHSSRHSSAIALCGRPGNPAGGKRRWRMGSVRPDDAQMWAHIGSSRRTWIWTTVTIGFDSVECREGAVLWRMHTTSEMEASDDRVNAGNEEDDLQVVSLGWIPRISVDANAGWEFQGRISSRRFTARPNEGEERG</sequence>
<gene>
    <name evidence="1" type="ORF">FB45DRAFT_875364</name>
</gene>
<dbReference type="Proteomes" id="UP001221142">
    <property type="component" value="Unassembled WGS sequence"/>
</dbReference>
<evidence type="ECO:0000313" key="2">
    <source>
        <dbReference type="Proteomes" id="UP001221142"/>
    </source>
</evidence>
<dbReference type="AlphaFoldDB" id="A0AAD7B6A1"/>
<name>A0AAD7B6A1_9AGAR</name>
<organism evidence="1 2">
    <name type="scientific">Roridomyces roridus</name>
    <dbReference type="NCBI Taxonomy" id="1738132"/>
    <lineage>
        <taxon>Eukaryota</taxon>
        <taxon>Fungi</taxon>
        <taxon>Dikarya</taxon>
        <taxon>Basidiomycota</taxon>
        <taxon>Agaricomycotina</taxon>
        <taxon>Agaricomycetes</taxon>
        <taxon>Agaricomycetidae</taxon>
        <taxon>Agaricales</taxon>
        <taxon>Marasmiineae</taxon>
        <taxon>Mycenaceae</taxon>
        <taxon>Roridomyces</taxon>
    </lineage>
</organism>